<accession>A0A7Z0EII4</accession>
<organism evidence="2 3">
    <name type="scientific">Nocardiopsis aegyptia</name>
    <dbReference type="NCBI Taxonomy" id="220378"/>
    <lineage>
        <taxon>Bacteria</taxon>
        <taxon>Bacillati</taxon>
        <taxon>Actinomycetota</taxon>
        <taxon>Actinomycetes</taxon>
        <taxon>Streptosporangiales</taxon>
        <taxon>Nocardiopsidaceae</taxon>
        <taxon>Nocardiopsis</taxon>
    </lineage>
</organism>
<dbReference type="RefSeq" id="WP_179820374.1">
    <property type="nucleotide sequence ID" value="NZ_JACCFS010000001.1"/>
</dbReference>
<evidence type="ECO:0000313" key="3">
    <source>
        <dbReference type="Proteomes" id="UP000572051"/>
    </source>
</evidence>
<proteinExistence type="predicted"/>
<evidence type="ECO:0000256" key="1">
    <source>
        <dbReference type="SAM" id="MobiDB-lite"/>
    </source>
</evidence>
<reference evidence="2 3" key="1">
    <citation type="submission" date="2020-07" db="EMBL/GenBank/DDBJ databases">
        <title>Sequencing the genomes of 1000 actinobacteria strains.</title>
        <authorList>
            <person name="Klenk H.-P."/>
        </authorList>
    </citation>
    <scope>NUCLEOTIDE SEQUENCE [LARGE SCALE GENOMIC DNA]</scope>
    <source>
        <strain evidence="2 3">DSM 44442</strain>
    </source>
</reference>
<dbReference type="AlphaFoldDB" id="A0A7Z0EII4"/>
<dbReference type="Proteomes" id="UP000572051">
    <property type="component" value="Unassembled WGS sequence"/>
</dbReference>
<feature type="region of interest" description="Disordered" evidence="1">
    <location>
        <begin position="201"/>
        <end position="223"/>
    </location>
</feature>
<sequence length="289" mass="30962">MNPDAGLDVAYGTLGPDGDTVQARLEVVEVAAVDGYTRTVLHFSNSDAQAAAFDPAYFLGGAGPGDGFRVWDPATGRLYENQPALGTVTGDDQVWEPRTRYEIVLFSAPLEPGTEDEEAPETVPLHFTAPAPGDEVPGYTEAFAPNTPDPVDPVPAAAETDEVGWVRSEEGGRTWRMSVGSYVVEDGVLTFTYRLEVEGEDVPSPERRPDLFPEGFVLTDPATGDVVPERRVGETEGESEPLWSVAWPRLRDNTPRTFGELAFAAPSGEVGELLLDAGAFGALPVSPRV</sequence>
<name>A0A7Z0EII4_9ACTN</name>
<gene>
    <name evidence="2" type="ORF">HNR10_000395</name>
</gene>
<keyword evidence="3" id="KW-1185">Reference proteome</keyword>
<dbReference type="EMBL" id="JACCFS010000001">
    <property type="protein sequence ID" value="NYJ32514.1"/>
    <property type="molecule type" value="Genomic_DNA"/>
</dbReference>
<protein>
    <submittedName>
        <fullName evidence="2">Uncharacterized protein</fullName>
    </submittedName>
</protein>
<comment type="caution">
    <text evidence="2">The sequence shown here is derived from an EMBL/GenBank/DDBJ whole genome shotgun (WGS) entry which is preliminary data.</text>
</comment>
<evidence type="ECO:0000313" key="2">
    <source>
        <dbReference type="EMBL" id="NYJ32514.1"/>
    </source>
</evidence>